<feature type="compositionally biased region" description="Polar residues" evidence="1">
    <location>
        <begin position="234"/>
        <end position="246"/>
    </location>
</feature>
<sequence>MRQRCRSQCHNTQPPTKERSPSASSISQSIDHKPKLIYNPPGRRSICGFYDTSFELYKQPAITRACHWLRNEGLSIFYSHNRFLMTAANDEINSLWMWMASLQAKHLKEISVYVMLTDALGMAKPYHSDDLWSPSDFERDVAKHRSEQGWRGAPEGYVRMADGKVKITSETAVGIKQRRYYQLCFVDQSREQAEWRRLGDFPGYRDEEAWEDCFNVVWSASDSEEESEQEESCNIDQTSYVSEESD</sequence>
<keyword evidence="3" id="KW-1185">Reference proteome</keyword>
<feature type="compositionally biased region" description="Acidic residues" evidence="1">
    <location>
        <begin position="222"/>
        <end position="233"/>
    </location>
</feature>
<proteinExistence type="predicted"/>
<feature type="region of interest" description="Disordered" evidence="1">
    <location>
        <begin position="221"/>
        <end position="246"/>
    </location>
</feature>
<evidence type="ECO:0000313" key="2">
    <source>
        <dbReference type="EMBL" id="WPA98980.1"/>
    </source>
</evidence>
<dbReference type="RefSeq" id="XP_065458489.1">
    <property type="nucleotide sequence ID" value="XM_065602417.1"/>
</dbReference>
<dbReference type="EMBL" id="CP134185">
    <property type="protein sequence ID" value="WPA98980.1"/>
    <property type="molecule type" value="Genomic_DNA"/>
</dbReference>
<name>A0ABZ0NHH3_CERBT</name>
<reference evidence="2 3" key="1">
    <citation type="submission" date="2023-09" db="EMBL/GenBank/DDBJ databases">
        <title>Complete-Gapless Cercospora beticola genome.</title>
        <authorList>
            <person name="Wyatt N.A."/>
            <person name="Spanner R.E."/>
            <person name="Bolton M.D."/>
        </authorList>
    </citation>
    <scope>NUCLEOTIDE SEQUENCE [LARGE SCALE GENOMIC DNA]</scope>
    <source>
        <strain evidence="2">Cb09-40</strain>
    </source>
</reference>
<dbReference type="GeneID" id="90643979"/>
<evidence type="ECO:0000313" key="3">
    <source>
        <dbReference type="Proteomes" id="UP001302367"/>
    </source>
</evidence>
<gene>
    <name evidence="2" type="ORF">RHO25_003593</name>
</gene>
<dbReference type="Proteomes" id="UP001302367">
    <property type="component" value="Chromosome 2"/>
</dbReference>
<evidence type="ECO:0000256" key="1">
    <source>
        <dbReference type="SAM" id="MobiDB-lite"/>
    </source>
</evidence>
<accession>A0ABZ0NHH3</accession>
<feature type="region of interest" description="Disordered" evidence="1">
    <location>
        <begin position="1"/>
        <end position="29"/>
    </location>
</feature>
<protein>
    <submittedName>
        <fullName evidence="2">Uncharacterized protein</fullName>
    </submittedName>
</protein>
<organism evidence="2 3">
    <name type="scientific">Cercospora beticola</name>
    <name type="common">Sugarbeet leaf spot fungus</name>
    <dbReference type="NCBI Taxonomy" id="122368"/>
    <lineage>
        <taxon>Eukaryota</taxon>
        <taxon>Fungi</taxon>
        <taxon>Dikarya</taxon>
        <taxon>Ascomycota</taxon>
        <taxon>Pezizomycotina</taxon>
        <taxon>Dothideomycetes</taxon>
        <taxon>Dothideomycetidae</taxon>
        <taxon>Mycosphaerellales</taxon>
        <taxon>Mycosphaerellaceae</taxon>
        <taxon>Cercospora</taxon>
    </lineage>
</organism>